<dbReference type="InterPro" id="IPR009081">
    <property type="entry name" value="PP-bd_ACP"/>
</dbReference>
<dbReference type="SUPFAM" id="SSF47336">
    <property type="entry name" value="ACP-like"/>
    <property type="match status" value="1"/>
</dbReference>
<accession>A0A4U0NS47</accession>
<evidence type="ECO:0000313" key="5">
    <source>
        <dbReference type="Proteomes" id="UP000308697"/>
    </source>
</evidence>
<dbReference type="InterPro" id="IPR036736">
    <property type="entry name" value="ACP-like_sf"/>
</dbReference>
<reference evidence="4 5" key="1">
    <citation type="submission" date="2019-04" db="EMBL/GenBank/DDBJ databases">
        <title>Streptomyces piniterrae sp. nov., a heliquinomycin-producing actinomycete isolated from rhizosphere soil of Pinus yunnanensis.</title>
        <authorList>
            <person name="Zhuang X."/>
            <person name="Zhao J."/>
        </authorList>
    </citation>
    <scope>NUCLEOTIDE SEQUENCE [LARGE SCALE GENOMIC DNA]</scope>
    <source>
        <strain evidence="5">jys28</strain>
    </source>
</reference>
<dbReference type="RefSeq" id="WP_136738961.1">
    <property type="nucleotide sequence ID" value="NZ_SUMB01000002.1"/>
</dbReference>
<dbReference type="EMBL" id="SUMB01000002">
    <property type="protein sequence ID" value="TJZ57343.1"/>
    <property type="molecule type" value="Genomic_DNA"/>
</dbReference>
<evidence type="ECO:0000313" key="4">
    <source>
        <dbReference type="EMBL" id="TJZ57343.1"/>
    </source>
</evidence>
<evidence type="ECO:0000256" key="2">
    <source>
        <dbReference type="ARBA" id="ARBA00022553"/>
    </source>
</evidence>
<keyword evidence="2" id="KW-0597">Phosphoprotein</keyword>
<keyword evidence="1" id="KW-0596">Phosphopantetheine</keyword>
<name>A0A4U0NS47_9ACTN</name>
<dbReference type="Gene3D" id="1.10.1200.10">
    <property type="entry name" value="ACP-like"/>
    <property type="match status" value="1"/>
</dbReference>
<dbReference type="OrthoDB" id="4564178at2"/>
<keyword evidence="5" id="KW-1185">Reference proteome</keyword>
<protein>
    <submittedName>
        <fullName evidence="4">Acyl carrier protein</fullName>
    </submittedName>
</protein>
<proteinExistence type="predicted"/>
<dbReference type="PROSITE" id="PS50075">
    <property type="entry name" value="CARRIER"/>
    <property type="match status" value="1"/>
</dbReference>
<gene>
    <name evidence="4" type="ORF">FCH28_07920</name>
</gene>
<dbReference type="Proteomes" id="UP000308697">
    <property type="component" value="Unassembled WGS sequence"/>
</dbReference>
<dbReference type="AlphaFoldDB" id="A0A4U0NS47"/>
<sequence length="80" mass="8752">MAEITDDVRENVQKIVYDVLEVGPEDLTETTLFVDEIGADSLAIIEILTTIEDSLGIAIDQAEAKRMVNLATIFEVLAEA</sequence>
<dbReference type="Pfam" id="PF00550">
    <property type="entry name" value="PP-binding"/>
    <property type="match status" value="1"/>
</dbReference>
<dbReference type="PROSITE" id="PS00012">
    <property type="entry name" value="PHOSPHOPANTETHEINE"/>
    <property type="match status" value="1"/>
</dbReference>
<evidence type="ECO:0000256" key="1">
    <source>
        <dbReference type="ARBA" id="ARBA00022450"/>
    </source>
</evidence>
<dbReference type="InterPro" id="IPR006162">
    <property type="entry name" value="Ppantetheine_attach_site"/>
</dbReference>
<evidence type="ECO:0000259" key="3">
    <source>
        <dbReference type="PROSITE" id="PS50075"/>
    </source>
</evidence>
<feature type="domain" description="Carrier" evidence="3">
    <location>
        <begin position="6"/>
        <end position="80"/>
    </location>
</feature>
<organism evidence="4 5">
    <name type="scientific">Streptomyces piniterrae</name>
    <dbReference type="NCBI Taxonomy" id="2571125"/>
    <lineage>
        <taxon>Bacteria</taxon>
        <taxon>Bacillati</taxon>
        <taxon>Actinomycetota</taxon>
        <taxon>Actinomycetes</taxon>
        <taxon>Kitasatosporales</taxon>
        <taxon>Streptomycetaceae</taxon>
        <taxon>Streptomyces</taxon>
    </lineage>
</organism>
<comment type="caution">
    <text evidence="4">The sequence shown here is derived from an EMBL/GenBank/DDBJ whole genome shotgun (WGS) entry which is preliminary data.</text>
</comment>